<feature type="signal peptide" evidence="2">
    <location>
        <begin position="1"/>
        <end position="21"/>
    </location>
</feature>
<reference evidence="4 5" key="1">
    <citation type="submission" date="2016-11" db="EMBL/GenBank/DDBJ databases">
        <title>Trade-off between light-utilization and light-protection in marine flavobacteria.</title>
        <authorList>
            <person name="Kumagai Y."/>
        </authorList>
    </citation>
    <scope>NUCLEOTIDE SEQUENCE [LARGE SCALE GENOMIC DNA]</scope>
    <source>
        <strain evidence="4 5">JCM 13191</strain>
    </source>
</reference>
<name>A0A1W6MJ59_9FLAO</name>
<dbReference type="InterPro" id="IPR013766">
    <property type="entry name" value="Thioredoxin_domain"/>
</dbReference>
<dbReference type="Proteomes" id="UP000193431">
    <property type="component" value="Chromosome"/>
</dbReference>
<dbReference type="CDD" id="cd02966">
    <property type="entry name" value="TlpA_like_family"/>
    <property type="match status" value="1"/>
</dbReference>
<dbReference type="SUPFAM" id="SSF52833">
    <property type="entry name" value="Thioredoxin-like"/>
    <property type="match status" value="1"/>
</dbReference>
<dbReference type="Pfam" id="PF00578">
    <property type="entry name" value="AhpC-TSA"/>
    <property type="match status" value="1"/>
</dbReference>
<dbReference type="InterPro" id="IPR050553">
    <property type="entry name" value="Thioredoxin_ResA/DsbE_sf"/>
</dbReference>
<dbReference type="EMBL" id="CP019344">
    <property type="protein sequence ID" value="ARN77597.1"/>
    <property type="molecule type" value="Genomic_DNA"/>
</dbReference>
<dbReference type="Gene3D" id="3.40.30.10">
    <property type="entry name" value="Glutaredoxin"/>
    <property type="match status" value="1"/>
</dbReference>
<dbReference type="STRING" id="331648.BST97_06095"/>
<feature type="chain" id="PRO_5013389181" description="Thioredoxin domain-containing protein" evidence="2">
    <location>
        <begin position="22"/>
        <end position="264"/>
    </location>
</feature>
<dbReference type="AlphaFoldDB" id="A0A1W6MJ59"/>
<feature type="domain" description="Thioredoxin" evidence="3">
    <location>
        <begin position="125"/>
        <end position="263"/>
    </location>
</feature>
<dbReference type="GO" id="GO:0016491">
    <property type="term" value="F:oxidoreductase activity"/>
    <property type="evidence" value="ECO:0007669"/>
    <property type="project" value="InterPro"/>
</dbReference>
<gene>
    <name evidence="4" type="ORF">BST97_06095</name>
</gene>
<evidence type="ECO:0000313" key="4">
    <source>
        <dbReference type="EMBL" id="ARN77597.1"/>
    </source>
</evidence>
<proteinExistence type="predicted"/>
<dbReference type="OrthoDB" id="9815205at2"/>
<dbReference type="InterPro" id="IPR000866">
    <property type="entry name" value="AhpC/TSA"/>
</dbReference>
<dbReference type="PANTHER" id="PTHR42852">
    <property type="entry name" value="THIOL:DISULFIDE INTERCHANGE PROTEIN DSBE"/>
    <property type="match status" value="1"/>
</dbReference>
<evidence type="ECO:0000313" key="5">
    <source>
        <dbReference type="Proteomes" id="UP000193431"/>
    </source>
</evidence>
<keyword evidence="2" id="KW-0732">Signal</keyword>
<evidence type="ECO:0000259" key="3">
    <source>
        <dbReference type="PROSITE" id="PS51352"/>
    </source>
</evidence>
<dbReference type="InterPro" id="IPR036249">
    <property type="entry name" value="Thioredoxin-like_sf"/>
</dbReference>
<keyword evidence="5" id="KW-1185">Reference proteome</keyword>
<evidence type="ECO:0000256" key="2">
    <source>
        <dbReference type="SAM" id="SignalP"/>
    </source>
</evidence>
<keyword evidence="1" id="KW-0676">Redox-active center</keyword>
<dbReference type="PROSITE" id="PS51352">
    <property type="entry name" value="THIOREDOXIN_2"/>
    <property type="match status" value="1"/>
</dbReference>
<dbReference type="PROSITE" id="PS00194">
    <property type="entry name" value="THIOREDOXIN_1"/>
    <property type="match status" value="1"/>
</dbReference>
<protein>
    <recommendedName>
        <fullName evidence="3">Thioredoxin domain-containing protein</fullName>
    </recommendedName>
</protein>
<accession>A0A1W6MJ59</accession>
<evidence type="ECO:0000256" key="1">
    <source>
        <dbReference type="ARBA" id="ARBA00023284"/>
    </source>
</evidence>
<dbReference type="InterPro" id="IPR017937">
    <property type="entry name" value="Thioredoxin_CS"/>
</dbReference>
<sequence>MNILKTLIAIFLFLAGGLSIAQSDGNDSEKITDTELSKLTKLSEEQMGSGKYQIKIQNVKFYGMQRQLLSQNELVSKLASGDYGADAYANEEGVVVVALLRKSTPEERAMMKQQREQAQMQDPSSLVGSDAKPFELEDLEGNKYSMDELKGKVVVINFWFIGCPPCRKEIPELNELVEENEDEEVVFLGVATDRHKQLTSFLSKTEFNYNIIAEGRRFAAAYNVTAYPTHIVIGKDAKVSYAAAGFGPGSIDVLKSAIEEELEK</sequence>
<dbReference type="RefSeq" id="WP_085766397.1">
    <property type="nucleotide sequence ID" value="NZ_CP019344.1"/>
</dbReference>
<dbReference type="PANTHER" id="PTHR42852:SF17">
    <property type="entry name" value="THIOREDOXIN-LIKE PROTEIN HI_1115"/>
    <property type="match status" value="1"/>
</dbReference>
<organism evidence="4 5">
    <name type="scientific">Nonlabens spongiae</name>
    <dbReference type="NCBI Taxonomy" id="331648"/>
    <lineage>
        <taxon>Bacteria</taxon>
        <taxon>Pseudomonadati</taxon>
        <taxon>Bacteroidota</taxon>
        <taxon>Flavobacteriia</taxon>
        <taxon>Flavobacteriales</taxon>
        <taxon>Flavobacteriaceae</taxon>
        <taxon>Nonlabens</taxon>
    </lineage>
</organism>
<dbReference type="GO" id="GO:0016209">
    <property type="term" value="F:antioxidant activity"/>
    <property type="evidence" value="ECO:0007669"/>
    <property type="project" value="InterPro"/>
</dbReference>